<dbReference type="AlphaFoldDB" id="T1JYL3"/>
<sequence length="277" mass="30958">MLQSSSKACFKSCLLRIPYGTVLATILALCGVAIILVSLLESTAIADRLIFELLHRKYLWFNDFKVVYIIFCAFLSAIILINLMIGCMTTGRNTSHYTGQPGCTFCGSATSCLVKCVFIANYILFYLILALTIAFTVALFICYIMSRLCSEGRTYDEPNGSNHLPPSEVTDSSQQLNLKLFAPLLNIKPNETDHLLVFEGYKLKKLCVDYLSNLYLYIILCFVGFLLLCSGFLNYLINLSINWARITTSQKCAELIYLNSAEMTAFGDDSIEVGGRF</sequence>
<protein>
    <submittedName>
        <fullName evidence="2">Uncharacterized protein</fullName>
    </submittedName>
</protein>
<dbReference type="OMA" id="INLMIGC"/>
<feature type="transmembrane region" description="Helical" evidence="1">
    <location>
        <begin position="21"/>
        <end position="46"/>
    </location>
</feature>
<reference evidence="2" key="2">
    <citation type="submission" date="2015-06" db="UniProtKB">
        <authorList>
            <consortium name="EnsemblMetazoa"/>
        </authorList>
    </citation>
    <scope>IDENTIFICATION</scope>
</reference>
<accession>T1JYL3</accession>
<reference evidence="3" key="1">
    <citation type="submission" date="2011-08" db="EMBL/GenBank/DDBJ databases">
        <authorList>
            <person name="Rombauts S."/>
        </authorList>
    </citation>
    <scope>NUCLEOTIDE SEQUENCE</scope>
    <source>
        <strain evidence="3">London</strain>
    </source>
</reference>
<keyword evidence="3" id="KW-1185">Reference proteome</keyword>
<evidence type="ECO:0000313" key="3">
    <source>
        <dbReference type="Proteomes" id="UP000015104"/>
    </source>
</evidence>
<evidence type="ECO:0000313" key="2">
    <source>
        <dbReference type="EnsemblMetazoa" id="tetur03g00770.1"/>
    </source>
</evidence>
<dbReference type="PANTHER" id="PTHR11683:SF12">
    <property type="entry name" value="M6, ISOFORM F"/>
    <property type="match status" value="1"/>
</dbReference>
<dbReference type="GO" id="GO:0005886">
    <property type="term" value="C:plasma membrane"/>
    <property type="evidence" value="ECO:0007669"/>
    <property type="project" value="TreeGrafter"/>
</dbReference>
<proteinExistence type="predicted"/>
<keyword evidence="1" id="KW-0472">Membrane</keyword>
<keyword evidence="1" id="KW-0812">Transmembrane</keyword>
<feature type="transmembrane region" description="Helical" evidence="1">
    <location>
        <begin position="66"/>
        <end position="85"/>
    </location>
</feature>
<dbReference type="HOGENOM" id="CLU_067938_0_0_1"/>
<evidence type="ECO:0000256" key="1">
    <source>
        <dbReference type="SAM" id="Phobius"/>
    </source>
</evidence>
<dbReference type="KEGG" id="tut:107372151"/>
<organism evidence="2 3">
    <name type="scientific">Tetranychus urticae</name>
    <name type="common">Two-spotted spider mite</name>
    <dbReference type="NCBI Taxonomy" id="32264"/>
    <lineage>
        <taxon>Eukaryota</taxon>
        <taxon>Metazoa</taxon>
        <taxon>Ecdysozoa</taxon>
        <taxon>Arthropoda</taxon>
        <taxon>Chelicerata</taxon>
        <taxon>Arachnida</taxon>
        <taxon>Acari</taxon>
        <taxon>Acariformes</taxon>
        <taxon>Trombidiformes</taxon>
        <taxon>Prostigmata</taxon>
        <taxon>Eleutherengona</taxon>
        <taxon>Raphignathae</taxon>
        <taxon>Tetranychoidea</taxon>
        <taxon>Tetranychidae</taxon>
        <taxon>Tetranychus</taxon>
    </lineage>
</organism>
<feature type="transmembrane region" description="Helical" evidence="1">
    <location>
        <begin position="214"/>
        <end position="237"/>
    </location>
</feature>
<dbReference type="Pfam" id="PF01275">
    <property type="entry name" value="Myelin_PLP"/>
    <property type="match status" value="1"/>
</dbReference>
<gene>
    <name evidence="2" type="primary">107372151</name>
</gene>
<dbReference type="PANTHER" id="PTHR11683">
    <property type="entry name" value="MYELIN PROTEOLIPID"/>
    <property type="match status" value="1"/>
</dbReference>
<dbReference type="eggNOG" id="KOG4800">
    <property type="taxonomic scope" value="Eukaryota"/>
</dbReference>
<dbReference type="Proteomes" id="UP000015104">
    <property type="component" value="Unassembled WGS sequence"/>
</dbReference>
<dbReference type="EMBL" id="CAEY01001108">
    <property type="status" value="NOT_ANNOTATED_CDS"/>
    <property type="molecule type" value="Genomic_DNA"/>
</dbReference>
<name>T1JYL3_TETUR</name>
<feature type="transmembrane region" description="Helical" evidence="1">
    <location>
        <begin position="123"/>
        <end position="146"/>
    </location>
</feature>
<keyword evidence="1" id="KW-1133">Transmembrane helix</keyword>
<dbReference type="InterPro" id="IPR001614">
    <property type="entry name" value="Myelin_PLP"/>
</dbReference>
<dbReference type="OrthoDB" id="9993736at2759"/>
<dbReference type="EnsemblMetazoa" id="tetur03g00770.1">
    <property type="protein sequence ID" value="tetur03g00770.1"/>
    <property type="gene ID" value="tetur03g00770"/>
</dbReference>
<dbReference type="GO" id="GO:0031175">
    <property type="term" value="P:neuron projection development"/>
    <property type="evidence" value="ECO:0007669"/>
    <property type="project" value="TreeGrafter"/>
</dbReference>